<accession>A0ABV1DDJ8</accession>
<keyword evidence="7" id="KW-1185">Reference proteome</keyword>
<evidence type="ECO:0000313" key="7">
    <source>
        <dbReference type="Proteomes" id="UP001454086"/>
    </source>
</evidence>
<dbReference type="RefSeq" id="WP_040382359.1">
    <property type="nucleotide sequence ID" value="NZ_JBBMFM010000182.1"/>
</dbReference>
<keyword evidence="3" id="KW-0460">Magnesium</keyword>
<dbReference type="Pfam" id="PF03205">
    <property type="entry name" value="MobB"/>
    <property type="match status" value="1"/>
</dbReference>
<comment type="cofactor">
    <cofactor evidence="3">
        <name>Mg(2+)</name>
        <dbReference type="ChEBI" id="CHEBI:18420"/>
    </cofactor>
</comment>
<comment type="caution">
    <text evidence="3">Lacks conserved residue(s) required for the propagation of feature annotation.</text>
</comment>
<dbReference type="EMBL" id="JBBMFM010000182">
    <property type="protein sequence ID" value="MEQ2428452.1"/>
    <property type="molecule type" value="Genomic_DNA"/>
</dbReference>
<dbReference type="Gene3D" id="3.90.550.10">
    <property type="entry name" value="Spore Coat Polysaccharide Biosynthesis Protein SpsA, Chain A"/>
    <property type="match status" value="1"/>
</dbReference>
<evidence type="ECO:0000259" key="4">
    <source>
        <dbReference type="Pfam" id="PF03205"/>
    </source>
</evidence>
<feature type="binding site" evidence="3">
    <location>
        <position position="69"/>
    </location>
    <ligand>
        <name>GTP</name>
        <dbReference type="ChEBI" id="CHEBI:37565"/>
    </ligand>
</feature>
<gene>
    <name evidence="6" type="primary">mobB</name>
    <name evidence="3" type="synonym">mobA</name>
    <name evidence="6" type="ORF">WMQ36_26185</name>
</gene>
<dbReference type="NCBIfam" id="TIGR00176">
    <property type="entry name" value="mobB"/>
    <property type="match status" value="1"/>
</dbReference>
<evidence type="ECO:0000313" key="6">
    <source>
        <dbReference type="EMBL" id="MEQ2428452.1"/>
    </source>
</evidence>
<comment type="subcellular location">
    <subcellularLocation>
        <location evidence="3">Cytoplasm</location>
    </subcellularLocation>
</comment>
<dbReference type="InterPro" id="IPR013482">
    <property type="entry name" value="Molybde_CF_guanTrfase"/>
</dbReference>
<keyword evidence="1 3" id="KW-0342">GTP-binding</keyword>
<dbReference type="SUPFAM" id="SSF53448">
    <property type="entry name" value="Nucleotide-diphospho-sugar transferases"/>
    <property type="match status" value="1"/>
</dbReference>
<sequence>MDKSWGSVILSGGKGRRMGYEDKSGLSYRGETFLEAISRQLGMLGGACYLSRAAYKAGEAHHGFTVIEDTVKGKDGEWIGPMGGIWSCFERTGEDCLFFVSCDMPMFRSVMAERLLGYMKPGVDVVLWRTRQGRIQPMCGLYSRSCVPVLRQLMEQQDYRMMGLLDHLECVVVETSKEHIPDQWFMNVNTPEIYGKLKQITPSVLAVSGSKNTGKTWLLEHLVSMLSRSGVRVAVIKHDGHEFEADVPGTDSHRMKKAGAFGTVVYSGSQYALVKSQAGMEAGDFFGFFPEADLILLEGQKYSSYPKIEVLRQETSCSPVCRPQTVLAYVADCQVDQEGAQEPRRVFTFDQMDEVAELVIGHMDGSL</sequence>
<evidence type="ECO:0000256" key="2">
    <source>
        <dbReference type="ARBA" id="ARBA00023150"/>
    </source>
</evidence>
<dbReference type="CDD" id="cd02503">
    <property type="entry name" value="MobA"/>
    <property type="match status" value="1"/>
</dbReference>
<keyword evidence="3" id="KW-0808">Transferase</keyword>
<dbReference type="EC" id="2.7.7.77" evidence="3"/>
<dbReference type="CDD" id="cd03116">
    <property type="entry name" value="MobB"/>
    <property type="match status" value="1"/>
</dbReference>
<keyword evidence="3" id="KW-0479">Metal-binding</keyword>
<keyword evidence="2 3" id="KW-0501">Molybdenum cofactor biosynthesis</keyword>
<feature type="binding site" evidence="3">
    <location>
        <position position="23"/>
    </location>
    <ligand>
        <name>GTP</name>
        <dbReference type="ChEBI" id="CHEBI:37565"/>
    </ligand>
</feature>
<dbReference type="HAMAP" id="MF_00316">
    <property type="entry name" value="MobA"/>
    <property type="match status" value="1"/>
</dbReference>
<comment type="caution">
    <text evidence="6">The sequence shown here is derived from an EMBL/GenBank/DDBJ whole genome shotgun (WGS) entry which is preliminary data.</text>
</comment>
<reference evidence="6 7" key="1">
    <citation type="submission" date="2024-03" db="EMBL/GenBank/DDBJ databases">
        <title>Human intestinal bacterial collection.</title>
        <authorList>
            <person name="Pauvert C."/>
            <person name="Hitch T.C.A."/>
            <person name="Clavel T."/>
        </authorList>
    </citation>
    <scope>NUCLEOTIDE SEQUENCE [LARGE SCALE GENOMIC DNA]</scope>
    <source>
        <strain evidence="6 7">CLA-SR-H021</strain>
    </source>
</reference>
<dbReference type="InterPro" id="IPR025877">
    <property type="entry name" value="MobA-like_NTP_Trfase"/>
</dbReference>
<evidence type="ECO:0000259" key="5">
    <source>
        <dbReference type="Pfam" id="PF12804"/>
    </source>
</evidence>
<feature type="domain" description="Molybdopterin-guanine dinucleotide biosynthesis protein B (MobB)" evidence="4">
    <location>
        <begin position="204"/>
        <end position="331"/>
    </location>
</feature>
<evidence type="ECO:0000256" key="1">
    <source>
        <dbReference type="ARBA" id="ARBA00023134"/>
    </source>
</evidence>
<comment type="catalytic activity">
    <reaction evidence="3">
        <text>Mo-molybdopterin + GTP + H(+) = Mo-molybdopterin guanine dinucleotide + diphosphate</text>
        <dbReference type="Rhea" id="RHEA:34243"/>
        <dbReference type="ChEBI" id="CHEBI:15378"/>
        <dbReference type="ChEBI" id="CHEBI:33019"/>
        <dbReference type="ChEBI" id="CHEBI:37565"/>
        <dbReference type="ChEBI" id="CHEBI:71302"/>
        <dbReference type="ChEBI" id="CHEBI:71310"/>
        <dbReference type="EC" id="2.7.7.77"/>
    </reaction>
</comment>
<feature type="binding site" evidence="3">
    <location>
        <begin position="10"/>
        <end position="12"/>
    </location>
    <ligand>
        <name>GTP</name>
        <dbReference type="ChEBI" id="CHEBI:37565"/>
    </ligand>
</feature>
<feature type="binding site" evidence="3">
    <location>
        <position position="103"/>
    </location>
    <ligand>
        <name>Mg(2+)</name>
        <dbReference type="ChEBI" id="CHEBI:18420"/>
    </ligand>
</feature>
<comment type="domain">
    <text evidence="3">The N-terminal domain determines nucleotide recognition and specific binding, while the C-terminal domain determines the specific binding to the target protein.</text>
</comment>
<dbReference type="Pfam" id="PF12804">
    <property type="entry name" value="NTP_transf_3"/>
    <property type="match status" value="1"/>
</dbReference>
<comment type="similarity">
    <text evidence="3">Belongs to the MobA family.</text>
</comment>
<organism evidence="6 7">
    <name type="scientific">Enterocloster hominis</name>
    <name type="common">ex Hitch et al. 2024</name>
    <dbReference type="NCBI Taxonomy" id="1917870"/>
    <lineage>
        <taxon>Bacteria</taxon>
        <taxon>Bacillati</taxon>
        <taxon>Bacillota</taxon>
        <taxon>Clostridia</taxon>
        <taxon>Lachnospirales</taxon>
        <taxon>Lachnospiraceae</taxon>
        <taxon>Enterocloster</taxon>
    </lineage>
</organism>
<dbReference type="InterPro" id="IPR004435">
    <property type="entry name" value="MobB_dom"/>
</dbReference>
<dbReference type="InterPro" id="IPR052539">
    <property type="entry name" value="MGD_biosynthesis_adapter"/>
</dbReference>
<dbReference type="PANTHER" id="PTHR40072">
    <property type="entry name" value="MOLYBDOPTERIN-GUANINE DINUCLEOTIDE BIOSYNTHESIS ADAPTER PROTEIN-RELATED"/>
    <property type="match status" value="1"/>
</dbReference>
<feature type="domain" description="MobA-like NTP transferase" evidence="5">
    <location>
        <begin position="8"/>
        <end position="165"/>
    </location>
</feature>
<dbReference type="Proteomes" id="UP001454086">
    <property type="component" value="Unassembled WGS sequence"/>
</dbReference>
<dbReference type="PANTHER" id="PTHR40072:SF1">
    <property type="entry name" value="MOLYBDOPTERIN-GUANINE DINUCLEOTIDE BIOSYNTHESIS ADAPTER PROTEIN"/>
    <property type="match status" value="1"/>
</dbReference>
<keyword evidence="3" id="KW-0547">Nucleotide-binding</keyword>
<dbReference type="Gene3D" id="3.40.50.300">
    <property type="entry name" value="P-loop containing nucleotide triphosphate hydrolases"/>
    <property type="match status" value="1"/>
</dbReference>
<dbReference type="InterPro" id="IPR029044">
    <property type="entry name" value="Nucleotide-diphossugar_trans"/>
</dbReference>
<dbReference type="InterPro" id="IPR027417">
    <property type="entry name" value="P-loop_NTPase"/>
</dbReference>
<comment type="function">
    <text evidence="3">Transfers a GMP moiety from GTP to Mo-molybdopterin (Mo-MPT) cofactor (Moco or molybdenum cofactor) to form Mo-molybdopterin guanine dinucleotide (Mo-MGD) cofactor.</text>
</comment>
<keyword evidence="3" id="KW-0963">Cytoplasm</keyword>
<protein>
    <recommendedName>
        <fullName evidence="3">Probable molybdenum cofactor guanylyltransferase</fullName>
        <shortName evidence="3">MoCo guanylyltransferase</shortName>
        <ecNumber evidence="3">2.7.7.77</ecNumber>
    </recommendedName>
    <alternativeName>
        <fullName evidence="3">GTP:molybdopterin guanylyltransferase</fullName>
    </alternativeName>
    <alternativeName>
        <fullName evidence="3">Mo-MPT guanylyltransferase</fullName>
    </alternativeName>
    <alternativeName>
        <fullName evidence="3">Molybdopterin guanylyltransferase</fullName>
    </alternativeName>
    <alternativeName>
        <fullName evidence="3">Molybdopterin-guanine dinucleotide synthase</fullName>
        <shortName evidence="3">MGD synthase</shortName>
    </alternativeName>
</protein>
<dbReference type="SUPFAM" id="SSF52540">
    <property type="entry name" value="P-loop containing nucleoside triphosphate hydrolases"/>
    <property type="match status" value="1"/>
</dbReference>
<proteinExistence type="inferred from homology"/>
<name>A0ABV1DDJ8_9FIRM</name>
<feature type="binding site" evidence="3">
    <location>
        <position position="103"/>
    </location>
    <ligand>
        <name>GTP</name>
        <dbReference type="ChEBI" id="CHEBI:37565"/>
    </ligand>
</feature>
<evidence type="ECO:0000256" key="3">
    <source>
        <dbReference type="HAMAP-Rule" id="MF_00316"/>
    </source>
</evidence>